<gene>
    <name evidence="4" type="ORF">PCANC_19925</name>
    <name evidence="2" type="ORF">PCANC_28458</name>
    <name evidence="3" type="ORF">PCASD_18563</name>
</gene>
<dbReference type="Proteomes" id="UP000235388">
    <property type="component" value="Unassembled WGS sequence"/>
</dbReference>
<protein>
    <submittedName>
        <fullName evidence="3">Uncharacterized protein</fullName>
    </submittedName>
</protein>
<evidence type="ECO:0000313" key="2">
    <source>
        <dbReference type="EMBL" id="PLW06652.1"/>
    </source>
</evidence>
<name>A0A2N5TT31_9BASI</name>
<evidence type="ECO:0000313" key="3">
    <source>
        <dbReference type="EMBL" id="PLW28647.1"/>
    </source>
</evidence>
<dbReference type="EMBL" id="PGCJ01000329">
    <property type="protein sequence ID" value="PLW32169.1"/>
    <property type="molecule type" value="Genomic_DNA"/>
</dbReference>
<evidence type="ECO:0000313" key="5">
    <source>
        <dbReference type="Proteomes" id="UP000235388"/>
    </source>
</evidence>
<dbReference type="EMBL" id="PGCI01000358">
    <property type="protein sequence ID" value="PLW28647.1"/>
    <property type="molecule type" value="Genomic_DNA"/>
</dbReference>
<keyword evidence="5" id="KW-1185">Reference proteome</keyword>
<evidence type="ECO:0000313" key="4">
    <source>
        <dbReference type="EMBL" id="PLW32169.1"/>
    </source>
</evidence>
<dbReference type="AlphaFoldDB" id="A0A2N5TT31"/>
<keyword evidence="1" id="KW-0732">Signal</keyword>
<feature type="chain" id="PRO_5015083770" evidence="1">
    <location>
        <begin position="22"/>
        <end position="165"/>
    </location>
</feature>
<feature type="signal peptide" evidence="1">
    <location>
        <begin position="1"/>
        <end position="21"/>
    </location>
</feature>
<proteinExistence type="predicted"/>
<sequence>MRLNVMASYLISLAFAGETIAGRPIGTTKVLEYDRLFPATPDRDSLLRVRPGSQSELIEKKLYVQTDSPSKVPDDDLVFKAFNRRPTKHTGVPFSYVLLHNDDQFWLHVRGLQEKRHFAIWSETKRIHSKAISIKKRDTKVIHIPKEDAERGVKIYHVEYQQVFP</sequence>
<evidence type="ECO:0000256" key="1">
    <source>
        <dbReference type="SAM" id="SignalP"/>
    </source>
</evidence>
<organism evidence="3 6">
    <name type="scientific">Puccinia coronata f. sp. avenae</name>
    <dbReference type="NCBI Taxonomy" id="200324"/>
    <lineage>
        <taxon>Eukaryota</taxon>
        <taxon>Fungi</taxon>
        <taxon>Dikarya</taxon>
        <taxon>Basidiomycota</taxon>
        <taxon>Pucciniomycotina</taxon>
        <taxon>Pucciniomycetes</taxon>
        <taxon>Pucciniales</taxon>
        <taxon>Pucciniaceae</taxon>
        <taxon>Puccinia</taxon>
    </lineage>
</organism>
<reference evidence="5 6" key="1">
    <citation type="submission" date="2017-11" db="EMBL/GenBank/DDBJ databases">
        <title>De novo assembly and phasing of dikaryotic genomes from two isolates of Puccinia coronata f. sp. avenae, the causal agent of oat crown rust.</title>
        <authorList>
            <person name="Miller M.E."/>
            <person name="Zhang Y."/>
            <person name="Omidvar V."/>
            <person name="Sperschneider J."/>
            <person name="Schwessinger B."/>
            <person name="Raley C."/>
            <person name="Palmer J.M."/>
            <person name="Garnica D."/>
            <person name="Upadhyaya N."/>
            <person name="Rathjen J."/>
            <person name="Taylor J.M."/>
            <person name="Park R.F."/>
            <person name="Dodds P.N."/>
            <person name="Hirsch C.D."/>
            <person name="Kianian S.F."/>
            <person name="Figueroa M."/>
        </authorList>
    </citation>
    <scope>NUCLEOTIDE SEQUENCE [LARGE SCALE GENOMIC DNA]</scope>
    <source>
        <strain evidence="2">12NC29</strain>
        <strain evidence="3">12SD80</strain>
    </source>
</reference>
<accession>A0A2N5TT31</accession>
<comment type="caution">
    <text evidence="3">The sequence shown here is derived from an EMBL/GenBank/DDBJ whole genome shotgun (WGS) entry which is preliminary data.</text>
</comment>
<evidence type="ECO:0000313" key="6">
    <source>
        <dbReference type="Proteomes" id="UP000235392"/>
    </source>
</evidence>
<dbReference type="Proteomes" id="UP000235392">
    <property type="component" value="Unassembled WGS sequence"/>
</dbReference>
<dbReference type="EMBL" id="PGCJ01001296">
    <property type="protein sequence ID" value="PLW06652.1"/>
    <property type="molecule type" value="Genomic_DNA"/>
</dbReference>